<evidence type="ECO:0000313" key="9">
    <source>
        <dbReference type="Proteomes" id="UP000681425"/>
    </source>
</evidence>
<sequence>MLLLGIGVLMLRYCVVIVPADAPEVPSTIADGSREQHADSVSNLHIPVAGVQRAQLVDTFGQSREVGQRVHDAIDIMAARGTPVVAAADGVVEKLFVSAKGGNTVYVRSPDRRWTYYYAHLDRYDPALKEGQRIHSGDPIGTVGATGNALASAPHLHFAVNRMLPRQRWFEGEPVNPYPLLIR</sequence>
<evidence type="ECO:0000256" key="3">
    <source>
        <dbReference type="ARBA" id="ARBA00022723"/>
    </source>
</evidence>
<dbReference type="GO" id="GO:0004222">
    <property type="term" value="F:metalloendopeptidase activity"/>
    <property type="evidence" value="ECO:0007669"/>
    <property type="project" value="TreeGrafter"/>
</dbReference>
<dbReference type="RefSeq" id="WP_212608851.1">
    <property type="nucleotide sequence ID" value="NZ_CP073910.1"/>
</dbReference>
<keyword evidence="5" id="KW-0862">Zinc</keyword>
<proteinExistence type="predicted"/>
<keyword evidence="9" id="KW-1185">Reference proteome</keyword>
<organism evidence="8 9">
    <name type="scientific">Sphingobium phenoxybenzoativorans</name>
    <dbReference type="NCBI Taxonomy" id="1592790"/>
    <lineage>
        <taxon>Bacteria</taxon>
        <taxon>Pseudomonadati</taxon>
        <taxon>Pseudomonadota</taxon>
        <taxon>Alphaproteobacteria</taxon>
        <taxon>Sphingomonadales</taxon>
        <taxon>Sphingomonadaceae</taxon>
        <taxon>Sphingobium</taxon>
    </lineage>
</organism>
<gene>
    <name evidence="8" type="ORF">KFK14_19495</name>
</gene>
<evidence type="ECO:0000256" key="1">
    <source>
        <dbReference type="ARBA" id="ARBA00001947"/>
    </source>
</evidence>
<evidence type="ECO:0000256" key="2">
    <source>
        <dbReference type="ARBA" id="ARBA00022670"/>
    </source>
</evidence>
<reference evidence="8" key="1">
    <citation type="submission" date="2021-04" db="EMBL/GenBank/DDBJ databases">
        <title>Isolation of p-tert-butylphenol degrading bacteria Sphingobium phenoxybenzoativorans Tas13 from active sludge.</title>
        <authorList>
            <person name="Li Y."/>
        </authorList>
    </citation>
    <scope>NUCLEOTIDE SEQUENCE</scope>
    <source>
        <strain evidence="8">Tas13</strain>
    </source>
</reference>
<keyword evidence="4" id="KW-0378">Hydrolase</keyword>
<evidence type="ECO:0000256" key="6">
    <source>
        <dbReference type="ARBA" id="ARBA00023049"/>
    </source>
</evidence>
<dbReference type="Proteomes" id="UP000681425">
    <property type="component" value="Chromosome"/>
</dbReference>
<accession>A0A975K5G5</accession>
<dbReference type="AlphaFoldDB" id="A0A975K5G5"/>
<name>A0A975K5G5_9SPHN</name>
<evidence type="ECO:0000256" key="5">
    <source>
        <dbReference type="ARBA" id="ARBA00022833"/>
    </source>
</evidence>
<dbReference type="InterPro" id="IPR050570">
    <property type="entry name" value="Cell_wall_metabolism_enzyme"/>
</dbReference>
<evidence type="ECO:0000313" key="8">
    <source>
        <dbReference type="EMBL" id="QUT05161.1"/>
    </source>
</evidence>
<keyword evidence="2" id="KW-0645">Protease</keyword>
<evidence type="ECO:0000256" key="4">
    <source>
        <dbReference type="ARBA" id="ARBA00022801"/>
    </source>
</evidence>
<dbReference type="InterPro" id="IPR016047">
    <property type="entry name" value="M23ase_b-sheet_dom"/>
</dbReference>
<dbReference type="GO" id="GO:0006508">
    <property type="term" value="P:proteolysis"/>
    <property type="evidence" value="ECO:0007669"/>
    <property type="project" value="UniProtKB-KW"/>
</dbReference>
<dbReference type="Gene3D" id="2.70.70.10">
    <property type="entry name" value="Glucose Permease (Domain IIA)"/>
    <property type="match status" value="1"/>
</dbReference>
<dbReference type="GO" id="GO:0046872">
    <property type="term" value="F:metal ion binding"/>
    <property type="evidence" value="ECO:0007669"/>
    <property type="project" value="UniProtKB-KW"/>
</dbReference>
<dbReference type="EMBL" id="CP073910">
    <property type="protein sequence ID" value="QUT05161.1"/>
    <property type="molecule type" value="Genomic_DNA"/>
</dbReference>
<dbReference type="KEGG" id="spph:KFK14_19495"/>
<keyword evidence="3" id="KW-0479">Metal-binding</keyword>
<dbReference type="PANTHER" id="PTHR21666:SF288">
    <property type="entry name" value="CELL DIVISION PROTEIN YTFB"/>
    <property type="match status" value="1"/>
</dbReference>
<protein>
    <submittedName>
        <fullName evidence="8">M23 family metallopeptidase</fullName>
    </submittedName>
</protein>
<dbReference type="SUPFAM" id="SSF51261">
    <property type="entry name" value="Duplicated hybrid motif"/>
    <property type="match status" value="1"/>
</dbReference>
<keyword evidence="6" id="KW-0482">Metalloprotease</keyword>
<dbReference type="CDD" id="cd12797">
    <property type="entry name" value="M23_peptidase"/>
    <property type="match status" value="1"/>
</dbReference>
<evidence type="ECO:0000259" key="7">
    <source>
        <dbReference type="Pfam" id="PF01551"/>
    </source>
</evidence>
<dbReference type="Pfam" id="PF01551">
    <property type="entry name" value="Peptidase_M23"/>
    <property type="match status" value="1"/>
</dbReference>
<dbReference type="InterPro" id="IPR011055">
    <property type="entry name" value="Dup_hybrid_motif"/>
</dbReference>
<dbReference type="PANTHER" id="PTHR21666">
    <property type="entry name" value="PEPTIDASE-RELATED"/>
    <property type="match status" value="1"/>
</dbReference>
<feature type="domain" description="M23ase beta-sheet core" evidence="7">
    <location>
        <begin position="70"/>
        <end position="177"/>
    </location>
</feature>
<comment type="cofactor">
    <cofactor evidence="1">
        <name>Zn(2+)</name>
        <dbReference type="ChEBI" id="CHEBI:29105"/>
    </cofactor>
</comment>